<protein>
    <submittedName>
        <fullName evidence="1">Uncharacterized protein</fullName>
    </submittedName>
</protein>
<reference evidence="1" key="1">
    <citation type="submission" date="2016-05" db="EMBL/GenBank/DDBJ databases">
        <authorList>
            <person name="Lavstsen T."/>
            <person name="Jespersen J.S."/>
        </authorList>
    </citation>
    <scope>NUCLEOTIDE SEQUENCE</scope>
    <source>
        <strain evidence="1">CDC69096</strain>
        <plasmid evidence="1">pNPD8_2</plasmid>
    </source>
</reference>
<gene>
    <name evidence="1" type="ORF">NPD8_4078</name>
</gene>
<sequence>MEVLKLNELGNYEIKINKIQYDLMLNTIGFTRKKLEDNTFKMWRNILQQNKKLIDTDLMKLMSLGLGVLKEGKITTNFLLSKKGVDFISMIEKCSIDYNNFFDEGWNND</sequence>
<keyword evidence="1" id="KW-0614">Plasmid</keyword>
<dbReference type="AlphaFoldDB" id="A0A1L7JNI9"/>
<accession>A0A1L7JNI9</accession>
<proteinExistence type="predicted"/>
<name>A0A1L7JNI9_CLOBO</name>
<evidence type="ECO:0000313" key="1">
    <source>
        <dbReference type="EMBL" id="APU87276.1"/>
    </source>
</evidence>
<geneLocation type="plasmid" evidence="1">
    <name>pNPD8_2</name>
</geneLocation>
<organism evidence="1">
    <name type="scientific">Clostridium botulinum</name>
    <dbReference type="NCBI Taxonomy" id="1491"/>
    <lineage>
        <taxon>Bacteria</taxon>
        <taxon>Bacillati</taxon>
        <taxon>Bacillota</taxon>
        <taxon>Clostridia</taxon>
        <taxon>Eubacteriales</taxon>
        <taxon>Clostridiaceae</taxon>
        <taxon>Clostridium</taxon>
    </lineage>
</organism>
<dbReference type="EMBL" id="CP015720">
    <property type="protein sequence ID" value="APU87276.1"/>
    <property type="molecule type" value="Genomic_DNA"/>
</dbReference>